<dbReference type="PANTHER" id="PTHR24136:SF15">
    <property type="entry name" value="ANK_REP_REGION DOMAIN-CONTAINING PROTEIN"/>
    <property type="match status" value="1"/>
</dbReference>
<dbReference type="Pfam" id="PF00023">
    <property type="entry name" value="Ank"/>
    <property type="match status" value="1"/>
</dbReference>
<dbReference type="Proteomes" id="UP000824782">
    <property type="component" value="Unassembled WGS sequence"/>
</dbReference>
<dbReference type="Pfam" id="PF12796">
    <property type="entry name" value="Ank_2"/>
    <property type="match status" value="1"/>
</dbReference>
<keyword evidence="8" id="KW-1185">Reference proteome</keyword>
<protein>
    <recommendedName>
        <fullName evidence="6">SOCS box domain-containing protein</fullName>
    </recommendedName>
</protein>
<feature type="repeat" description="ANK" evidence="5">
    <location>
        <begin position="146"/>
        <end position="172"/>
    </location>
</feature>
<dbReference type="EMBL" id="WNYA01000010">
    <property type="protein sequence ID" value="KAG8553792.1"/>
    <property type="molecule type" value="Genomic_DNA"/>
</dbReference>
<gene>
    <name evidence="7" type="ORF">GDO81_003547</name>
</gene>
<dbReference type="SMART" id="SM00248">
    <property type="entry name" value="ANK"/>
    <property type="match status" value="4"/>
</dbReference>
<comment type="similarity">
    <text evidence="2">Belongs to the ankyrin SOCS box (ASB) family.</text>
</comment>
<proteinExistence type="inferred from homology"/>
<dbReference type="PROSITE" id="PS50088">
    <property type="entry name" value="ANK_REPEAT"/>
    <property type="match status" value="3"/>
</dbReference>
<feature type="repeat" description="ANK" evidence="5">
    <location>
        <begin position="179"/>
        <end position="211"/>
    </location>
</feature>
<dbReference type="GO" id="GO:0045732">
    <property type="term" value="P:positive regulation of protein catabolic process"/>
    <property type="evidence" value="ECO:0007669"/>
    <property type="project" value="TreeGrafter"/>
</dbReference>
<keyword evidence="3" id="KW-0677">Repeat</keyword>
<dbReference type="SUPFAM" id="SSF48403">
    <property type="entry name" value="Ankyrin repeat"/>
    <property type="match status" value="1"/>
</dbReference>
<dbReference type="InterPro" id="IPR036770">
    <property type="entry name" value="Ankyrin_rpt-contain_sf"/>
</dbReference>
<name>A0AAV6ZXS0_ENGPU</name>
<dbReference type="Pfam" id="PF07525">
    <property type="entry name" value="SOCS_box"/>
    <property type="match status" value="1"/>
</dbReference>
<reference evidence="7" key="1">
    <citation type="thesis" date="2020" institute="ProQuest LLC" country="789 East Eisenhower Parkway, Ann Arbor, MI, USA">
        <title>Comparative Genomics and Chromosome Evolution.</title>
        <authorList>
            <person name="Mudd A.B."/>
        </authorList>
    </citation>
    <scope>NUCLEOTIDE SEQUENCE</scope>
    <source>
        <strain evidence="7">237g6f4</strain>
        <tissue evidence="7">Blood</tissue>
    </source>
</reference>
<dbReference type="SMART" id="SM00969">
    <property type="entry name" value="SOCS_box"/>
    <property type="match status" value="1"/>
</dbReference>
<dbReference type="InterPro" id="IPR036036">
    <property type="entry name" value="SOCS_box-like_dom_sf"/>
</dbReference>
<evidence type="ECO:0000256" key="5">
    <source>
        <dbReference type="PROSITE-ProRule" id="PRU00023"/>
    </source>
</evidence>
<evidence type="ECO:0000313" key="7">
    <source>
        <dbReference type="EMBL" id="KAG8553792.1"/>
    </source>
</evidence>
<evidence type="ECO:0000256" key="4">
    <source>
        <dbReference type="ARBA" id="ARBA00023043"/>
    </source>
</evidence>
<dbReference type="GO" id="GO:0016567">
    <property type="term" value="P:protein ubiquitination"/>
    <property type="evidence" value="ECO:0007669"/>
    <property type="project" value="TreeGrafter"/>
</dbReference>
<dbReference type="SUPFAM" id="SSF158235">
    <property type="entry name" value="SOCS box-like"/>
    <property type="match status" value="1"/>
</dbReference>
<sequence length="361" mass="40481">MAAVYCDVLPVHACRLPTSRKLSSLCLAHCSLSQSAIAGTRKCWGLLLSATVIIYIAKSHRFCMLKHRGHEDDHEETCEIILAVQMDKPQLLFDLLHQDKYKNYIESRSGWGVPVTPLRLAASQGFLECVKVLLANGAEVDCLDAKAQTPLFAAVSAGHLDCVRELLKAGANPRGSVHNNCSPMLSASRVGHVNILKELLEYGADVNTRARRRPKRPGSSCTGPLYLAAVYGHLECFRTLLLHGAEPNYNCTDQDILRRMKNPVSVLETCLRHGCGPEFINLLIDFGARVHLPNMNAYQSLAQRPALEFLEREKVYPRSLMSQCRVSIRRRLYQIGKLGFIDQLDIPKRMVNYLLYQNNQQ</sequence>
<dbReference type="CDD" id="cd03587">
    <property type="entry name" value="SOCS"/>
    <property type="match status" value="1"/>
</dbReference>
<organism evidence="7 8">
    <name type="scientific">Engystomops pustulosus</name>
    <name type="common">Tungara frog</name>
    <name type="synonym">Physalaemus pustulosus</name>
    <dbReference type="NCBI Taxonomy" id="76066"/>
    <lineage>
        <taxon>Eukaryota</taxon>
        <taxon>Metazoa</taxon>
        <taxon>Chordata</taxon>
        <taxon>Craniata</taxon>
        <taxon>Vertebrata</taxon>
        <taxon>Euteleostomi</taxon>
        <taxon>Amphibia</taxon>
        <taxon>Batrachia</taxon>
        <taxon>Anura</taxon>
        <taxon>Neobatrachia</taxon>
        <taxon>Hyloidea</taxon>
        <taxon>Leptodactylidae</taxon>
        <taxon>Leiuperinae</taxon>
        <taxon>Engystomops</taxon>
    </lineage>
</organism>
<dbReference type="Gene3D" id="1.10.750.20">
    <property type="entry name" value="SOCS box"/>
    <property type="match status" value="1"/>
</dbReference>
<dbReference type="InterPro" id="IPR002110">
    <property type="entry name" value="Ankyrin_rpt"/>
</dbReference>
<evidence type="ECO:0000256" key="2">
    <source>
        <dbReference type="ARBA" id="ARBA00005949"/>
    </source>
</evidence>
<dbReference type="PRINTS" id="PR01415">
    <property type="entry name" value="ANKYRIN"/>
</dbReference>
<dbReference type="InterPro" id="IPR051573">
    <property type="entry name" value="Ankyrin-SOCS_box_domain"/>
</dbReference>
<feature type="repeat" description="ANK" evidence="5">
    <location>
        <begin position="116"/>
        <end position="145"/>
    </location>
</feature>
<accession>A0AAV6ZXS0</accession>
<comment type="caution">
    <text evidence="7">The sequence shown here is derived from an EMBL/GenBank/DDBJ whole genome shotgun (WGS) entry which is preliminary data.</text>
</comment>
<dbReference type="InterPro" id="IPR001496">
    <property type="entry name" value="SOCS_box"/>
</dbReference>
<evidence type="ECO:0000256" key="3">
    <source>
        <dbReference type="ARBA" id="ARBA00022737"/>
    </source>
</evidence>
<dbReference type="PANTHER" id="PTHR24136">
    <property type="entry name" value="SOWAH (DROSOPHILA) HOMOLOG"/>
    <property type="match status" value="1"/>
</dbReference>
<dbReference type="GO" id="GO:0035556">
    <property type="term" value="P:intracellular signal transduction"/>
    <property type="evidence" value="ECO:0007669"/>
    <property type="project" value="InterPro"/>
</dbReference>
<feature type="domain" description="SOCS box" evidence="6">
    <location>
        <begin position="310"/>
        <end position="360"/>
    </location>
</feature>
<keyword evidence="4 5" id="KW-0040">ANK repeat</keyword>
<dbReference type="PROSITE" id="PS50225">
    <property type="entry name" value="SOCS"/>
    <property type="match status" value="1"/>
</dbReference>
<evidence type="ECO:0000256" key="1">
    <source>
        <dbReference type="ARBA" id="ARBA00004906"/>
    </source>
</evidence>
<dbReference type="Gene3D" id="1.25.40.20">
    <property type="entry name" value="Ankyrin repeat-containing domain"/>
    <property type="match status" value="1"/>
</dbReference>
<dbReference type="AlphaFoldDB" id="A0AAV6ZXS0"/>
<dbReference type="PROSITE" id="PS50297">
    <property type="entry name" value="ANK_REP_REGION"/>
    <property type="match status" value="3"/>
</dbReference>
<evidence type="ECO:0000259" key="6">
    <source>
        <dbReference type="PROSITE" id="PS50225"/>
    </source>
</evidence>
<comment type="pathway">
    <text evidence="1">Protein modification; protein ubiquitination.</text>
</comment>
<evidence type="ECO:0000313" key="8">
    <source>
        <dbReference type="Proteomes" id="UP000824782"/>
    </source>
</evidence>